<dbReference type="OMA" id="TWQIGFN"/>
<dbReference type="SUPFAM" id="SSF56935">
    <property type="entry name" value="Porins"/>
    <property type="match status" value="1"/>
</dbReference>
<evidence type="ECO:0000256" key="6">
    <source>
        <dbReference type="ARBA" id="ARBA00023136"/>
    </source>
</evidence>
<gene>
    <name evidence="14" type="ORF">FLK62_00355</name>
</gene>
<evidence type="ECO:0000259" key="12">
    <source>
        <dbReference type="Pfam" id="PF00593"/>
    </source>
</evidence>
<evidence type="ECO:0000256" key="7">
    <source>
        <dbReference type="ARBA" id="ARBA00023237"/>
    </source>
</evidence>
<dbReference type="Pfam" id="PF00593">
    <property type="entry name" value="TonB_dep_Rec_b-barrel"/>
    <property type="match status" value="1"/>
</dbReference>
<comment type="subcellular location">
    <subcellularLocation>
        <location evidence="1 8">Cell outer membrane</location>
        <topology evidence="1 8">Multi-pass membrane protein</topology>
    </subcellularLocation>
</comment>
<feature type="domain" description="TonB-dependent receptor-like beta-barrel" evidence="12">
    <location>
        <begin position="258"/>
        <end position="698"/>
    </location>
</feature>
<dbReference type="InterPro" id="IPR037066">
    <property type="entry name" value="Plug_dom_sf"/>
</dbReference>
<dbReference type="GO" id="GO:0009279">
    <property type="term" value="C:cell outer membrane"/>
    <property type="evidence" value="ECO:0007669"/>
    <property type="project" value="UniProtKB-SubCell"/>
</dbReference>
<name>A0A859ID27_GLAPU</name>
<dbReference type="EMBL" id="CP041334">
    <property type="protein sequence ID" value="QKY71878.1"/>
    <property type="molecule type" value="Genomic_DNA"/>
</dbReference>
<evidence type="ECO:0000313" key="14">
    <source>
        <dbReference type="EMBL" id="QKY71878.1"/>
    </source>
</evidence>
<feature type="domain" description="TonB-dependent receptor plug" evidence="13">
    <location>
        <begin position="56"/>
        <end position="160"/>
    </location>
</feature>
<keyword evidence="5 9" id="KW-0798">TonB box</keyword>
<keyword evidence="6 8" id="KW-0472">Membrane</keyword>
<dbReference type="GO" id="GO:0015344">
    <property type="term" value="F:siderophore uptake transmembrane transporter activity"/>
    <property type="evidence" value="ECO:0007669"/>
    <property type="project" value="TreeGrafter"/>
</dbReference>
<reference evidence="14 15" key="1">
    <citation type="submission" date="2019-06" db="EMBL/GenBank/DDBJ databases">
        <title>Complete genome sequence of Haemophilus parasuis HPS412.</title>
        <authorList>
            <person name="Yang S."/>
            <person name="Huang C."/>
        </authorList>
    </citation>
    <scope>NUCLEOTIDE SEQUENCE [LARGE SCALE GENOMIC DNA]</scope>
    <source>
        <strain evidence="14 15">HPS412</strain>
    </source>
</reference>
<keyword evidence="2 8" id="KW-0813">Transport</keyword>
<keyword evidence="11" id="KW-0732">Signal</keyword>
<evidence type="ECO:0000259" key="13">
    <source>
        <dbReference type="Pfam" id="PF07715"/>
    </source>
</evidence>
<dbReference type="Proteomes" id="UP000509790">
    <property type="component" value="Chromosome"/>
</dbReference>
<dbReference type="PROSITE" id="PS52016">
    <property type="entry name" value="TONB_DEPENDENT_REC_3"/>
    <property type="match status" value="1"/>
</dbReference>
<evidence type="ECO:0000313" key="15">
    <source>
        <dbReference type="Proteomes" id="UP000509790"/>
    </source>
</evidence>
<feature type="chain" id="PRO_5032950988" evidence="11">
    <location>
        <begin position="24"/>
        <end position="747"/>
    </location>
</feature>
<dbReference type="InterPro" id="IPR036942">
    <property type="entry name" value="Beta-barrel_TonB_sf"/>
</dbReference>
<keyword evidence="14" id="KW-0675">Receptor</keyword>
<keyword evidence="3 8" id="KW-1134">Transmembrane beta strand</keyword>
<dbReference type="Gene3D" id="2.40.170.20">
    <property type="entry name" value="TonB-dependent receptor, beta-barrel domain"/>
    <property type="match status" value="1"/>
</dbReference>
<evidence type="ECO:0000256" key="2">
    <source>
        <dbReference type="ARBA" id="ARBA00022448"/>
    </source>
</evidence>
<feature type="compositionally biased region" description="Polar residues" evidence="10">
    <location>
        <begin position="123"/>
        <end position="133"/>
    </location>
</feature>
<protein>
    <submittedName>
        <fullName evidence="14">TonB-dependent receptor</fullName>
    </submittedName>
</protein>
<evidence type="ECO:0000256" key="5">
    <source>
        <dbReference type="ARBA" id="ARBA00023077"/>
    </source>
</evidence>
<dbReference type="AlphaFoldDB" id="A0A859ID27"/>
<evidence type="ECO:0000256" key="3">
    <source>
        <dbReference type="ARBA" id="ARBA00022452"/>
    </source>
</evidence>
<accession>A0A859ID27</accession>
<evidence type="ECO:0000256" key="8">
    <source>
        <dbReference type="PROSITE-ProRule" id="PRU01360"/>
    </source>
</evidence>
<dbReference type="Gene3D" id="2.170.130.10">
    <property type="entry name" value="TonB-dependent receptor, plug domain"/>
    <property type="match status" value="1"/>
</dbReference>
<sequence length="747" mass="82601">MKYTRLSLAVNQAVLMLAFPAMANTETMALSEVVVVAKKEDEQFKKAGAVSSRGAEQRMQSLDSVVRAIPGTYTNIDPTLGTVNVNIRGMSGLGRVNTTIDGVPQTSFGTSANGGSRYHDQNENSSRPSSQFGATIDPNFLTSINIERDFAHGASGVNNLTGSAELKTIGVDDIIFTGNQVGVLSKFATGTNAYGYNTMTALAGKTKAFSETGNVGAMFAYGVHKIGSNYKDGNGNRHHDNPYVSRQNQRPASWLGKLEINPTEQHKLLLSGRDYTTNIGGRELKNRNYAFNYDFNANAWLNLSFLASHTKNMQTFNPDATVWALVDSKTHNQSNFFKLQNDSFFNLGWADLNLSVGATHFTNRYQRTARFDENVSNLDATPFAPAGEQKITAGFIQTEWKKDIYNLEAGVIYTRSGISGFKPACGEVDGIPVPCFPSGAMHVKKYQNSLNPSVRLSADISDWFAPFVSYSRSSRMPNVQELFFNNEGGGSMNPYLRPEKAKTYQVGFNTFKHNVFTDQDRLGVKVSHYRKTIKDYITSESFYINGQGSLTNDINQAEVGGFNAQIAINSLEPIKMKGTEIEISYDNSSFFSRLAYSHQNTSQPIGIQSSVEGFGYGDIYELPKHTATLDTGAKLFNQKLTLGTLLKYTGTAYRILPLLDVDNPKPRKQKLPGQPVVADFYAIYDVNKHFKLKFSVQNAFNAAYVDPLNSQNGTRSDYDVDENDNDVFKFTNYARGRTYVLGGEVRF</sequence>
<dbReference type="PANTHER" id="PTHR30069">
    <property type="entry name" value="TONB-DEPENDENT OUTER MEMBRANE RECEPTOR"/>
    <property type="match status" value="1"/>
</dbReference>
<comment type="similarity">
    <text evidence="8 9">Belongs to the TonB-dependent receptor family.</text>
</comment>
<evidence type="ECO:0000256" key="1">
    <source>
        <dbReference type="ARBA" id="ARBA00004571"/>
    </source>
</evidence>
<keyword evidence="7 8" id="KW-0998">Cell outer membrane</keyword>
<dbReference type="InterPro" id="IPR000531">
    <property type="entry name" value="Beta-barrel_TonB"/>
</dbReference>
<dbReference type="Pfam" id="PF07715">
    <property type="entry name" value="Plug"/>
    <property type="match status" value="1"/>
</dbReference>
<evidence type="ECO:0000256" key="11">
    <source>
        <dbReference type="SAM" id="SignalP"/>
    </source>
</evidence>
<evidence type="ECO:0000256" key="4">
    <source>
        <dbReference type="ARBA" id="ARBA00022692"/>
    </source>
</evidence>
<dbReference type="InterPro" id="IPR039426">
    <property type="entry name" value="TonB-dep_rcpt-like"/>
</dbReference>
<feature type="compositionally biased region" description="Polar residues" evidence="10">
    <location>
        <begin position="104"/>
        <end position="114"/>
    </location>
</feature>
<evidence type="ECO:0000256" key="10">
    <source>
        <dbReference type="SAM" id="MobiDB-lite"/>
    </source>
</evidence>
<dbReference type="RefSeq" id="WP_015939834.1">
    <property type="nucleotide sequence ID" value="NZ_CP041334.1"/>
</dbReference>
<dbReference type="GO" id="GO:0044718">
    <property type="term" value="P:siderophore transmembrane transport"/>
    <property type="evidence" value="ECO:0007669"/>
    <property type="project" value="TreeGrafter"/>
</dbReference>
<dbReference type="PANTHER" id="PTHR30069:SF50">
    <property type="entry name" value="TONB-DEPENDENT RECEPTOR HI_1217-RELATED"/>
    <property type="match status" value="1"/>
</dbReference>
<organism evidence="14 15">
    <name type="scientific">Glaesserella parasuis</name>
    <name type="common">Haemophilus parasuis</name>
    <dbReference type="NCBI Taxonomy" id="738"/>
    <lineage>
        <taxon>Bacteria</taxon>
        <taxon>Pseudomonadati</taxon>
        <taxon>Pseudomonadota</taxon>
        <taxon>Gammaproteobacteria</taxon>
        <taxon>Pasteurellales</taxon>
        <taxon>Pasteurellaceae</taxon>
        <taxon>Glaesserella</taxon>
    </lineage>
</organism>
<evidence type="ECO:0000256" key="9">
    <source>
        <dbReference type="RuleBase" id="RU003357"/>
    </source>
</evidence>
<proteinExistence type="inferred from homology"/>
<keyword evidence="4 8" id="KW-0812">Transmembrane</keyword>
<dbReference type="InterPro" id="IPR012910">
    <property type="entry name" value="Plug_dom"/>
</dbReference>
<feature type="region of interest" description="Disordered" evidence="10">
    <location>
        <begin position="104"/>
        <end position="133"/>
    </location>
</feature>
<feature type="signal peptide" evidence="11">
    <location>
        <begin position="1"/>
        <end position="23"/>
    </location>
</feature>